<dbReference type="CDD" id="cd00190">
    <property type="entry name" value="Tryp_SPc"/>
    <property type="match status" value="1"/>
</dbReference>
<dbReference type="Pfam" id="PF00089">
    <property type="entry name" value="Trypsin"/>
    <property type="match status" value="2"/>
</dbReference>
<dbReference type="PROSITE" id="PS00135">
    <property type="entry name" value="TRYPSIN_SER"/>
    <property type="match status" value="1"/>
</dbReference>
<dbReference type="PRINTS" id="PR00722">
    <property type="entry name" value="CHYMOTRYPSIN"/>
</dbReference>
<dbReference type="InterPro" id="IPR033116">
    <property type="entry name" value="TRYPSIN_SER"/>
</dbReference>
<evidence type="ECO:0000256" key="4">
    <source>
        <dbReference type="ARBA" id="ARBA00022670"/>
    </source>
</evidence>
<comment type="catalytic activity">
    <reaction evidence="1">
        <text>Preferential cleavage: Arg-|-Xaa, Lys-|-Xaa.</text>
        <dbReference type="EC" id="3.4.21.10"/>
    </reaction>
</comment>
<feature type="domain" description="Peptidase S1" evidence="11">
    <location>
        <begin position="49"/>
        <end position="261"/>
    </location>
</feature>
<evidence type="ECO:0000256" key="5">
    <source>
        <dbReference type="ARBA" id="ARBA00022801"/>
    </source>
</evidence>
<dbReference type="FunFam" id="2.40.10.10:FF:000068">
    <property type="entry name" value="transmembrane protease serine 2"/>
    <property type="match status" value="1"/>
</dbReference>
<dbReference type="Gene3D" id="2.40.10.10">
    <property type="entry name" value="Trypsin-like serine proteases"/>
    <property type="match status" value="3"/>
</dbReference>
<dbReference type="PANTHER" id="PTHR24252">
    <property type="entry name" value="ACROSIN-RELATED"/>
    <property type="match status" value="1"/>
</dbReference>
<dbReference type="InParanoid" id="A0A672ZYC7"/>
<dbReference type="InterPro" id="IPR001314">
    <property type="entry name" value="Peptidase_S1A"/>
</dbReference>
<accession>A0A672ZYC7</accession>
<dbReference type="InterPro" id="IPR043504">
    <property type="entry name" value="Peptidase_S1_PA_chymotrypsin"/>
</dbReference>
<evidence type="ECO:0000256" key="10">
    <source>
        <dbReference type="SAM" id="SignalP"/>
    </source>
</evidence>
<evidence type="ECO:0000313" key="12">
    <source>
        <dbReference type="Ensembl" id="ENSSORP00005021308.1"/>
    </source>
</evidence>
<protein>
    <recommendedName>
        <fullName evidence="3">Acrosin</fullName>
        <ecNumber evidence="2">3.4.21.10</ecNumber>
    </recommendedName>
</protein>
<keyword evidence="7" id="KW-1015">Disulfide bond</keyword>
<name>A0A672ZYC7_9TELE</name>
<evidence type="ECO:0000256" key="1">
    <source>
        <dbReference type="ARBA" id="ARBA00001656"/>
    </source>
</evidence>
<dbReference type="GO" id="GO:0006508">
    <property type="term" value="P:proteolysis"/>
    <property type="evidence" value="ECO:0007669"/>
    <property type="project" value="UniProtKB-KW"/>
</dbReference>
<proteinExistence type="inferred from homology"/>
<dbReference type="InterPro" id="IPR018114">
    <property type="entry name" value="TRYPSIN_HIS"/>
</dbReference>
<dbReference type="AlphaFoldDB" id="A0A672ZYC7"/>
<reference evidence="12" key="3">
    <citation type="submission" date="2025-09" db="UniProtKB">
        <authorList>
            <consortium name="Ensembl"/>
        </authorList>
    </citation>
    <scope>IDENTIFICATION</scope>
</reference>
<organism evidence="12 13">
    <name type="scientific">Sphaeramia orbicularis</name>
    <name type="common">orbiculate cardinalfish</name>
    <dbReference type="NCBI Taxonomy" id="375764"/>
    <lineage>
        <taxon>Eukaryota</taxon>
        <taxon>Metazoa</taxon>
        <taxon>Chordata</taxon>
        <taxon>Craniata</taxon>
        <taxon>Vertebrata</taxon>
        <taxon>Euteleostomi</taxon>
        <taxon>Actinopterygii</taxon>
        <taxon>Neopterygii</taxon>
        <taxon>Teleostei</taxon>
        <taxon>Neoteleostei</taxon>
        <taxon>Acanthomorphata</taxon>
        <taxon>Gobiaria</taxon>
        <taxon>Kurtiformes</taxon>
        <taxon>Apogonoidei</taxon>
        <taxon>Apogonidae</taxon>
        <taxon>Apogoninae</taxon>
        <taxon>Sphaeramia</taxon>
    </lineage>
</organism>
<evidence type="ECO:0000313" key="13">
    <source>
        <dbReference type="Proteomes" id="UP000472271"/>
    </source>
</evidence>
<keyword evidence="4 9" id="KW-0645">Protease</keyword>
<evidence type="ECO:0000256" key="6">
    <source>
        <dbReference type="ARBA" id="ARBA00022825"/>
    </source>
</evidence>
<evidence type="ECO:0000256" key="8">
    <source>
        <dbReference type="ARBA" id="ARBA00024195"/>
    </source>
</evidence>
<dbReference type="SMART" id="SM00020">
    <property type="entry name" value="Tryp_SPc"/>
    <property type="match status" value="1"/>
</dbReference>
<dbReference type="Ensembl" id="ENSSORT00005021951.1">
    <property type="protein sequence ID" value="ENSSORP00005021308.1"/>
    <property type="gene ID" value="ENSSORG00005010428.1"/>
</dbReference>
<dbReference type="PANTHER" id="PTHR24252:SF8">
    <property type="entry name" value="ACROSIN"/>
    <property type="match status" value="1"/>
</dbReference>
<feature type="signal peptide" evidence="10">
    <location>
        <begin position="1"/>
        <end position="20"/>
    </location>
</feature>
<sequence>KMLFKIHLTLSCIVVTTVDSYSTAVLLYIHGFCCFTCISSNTVDTYSRIVGGLEAPEGAWPWQVSIQIYFSHHCSGTILNNLWVLTAGHCFSRILLRYLHVVAGLSMLSTPGEYVQIHPVSEIKIHKDFDEESGDYDVALLLLVYPLKFTDHVQPICTPDSPPVNTLQEAEVELIDTGTCNLDTWYSGLITENMICAGLKSGGVDTCQGDSGGPLQCYSEDEERFYVVGVTSFGDGCGLRFRPGVYARTTRFSDWIKETQEDVSVMSGHKTERTDMKLVSVLLILVLKLL</sequence>
<evidence type="ECO:0000256" key="2">
    <source>
        <dbReference type="ARBA" id="ARBA00012050"/>
    </source>
</evidence>
<keyword evidence="6 9" id="KW-0720">Serine protease</keyword>
<dbReference type="InterPro" id="IPR009003">
    <property type="entry name" value="Peptidase_S1_PA"/>
</dbReference>
<dbReference type="PROSITE" id="PS00134">
    <property type="entry name" value="TRYPSIN_HIS"/>
    <property type="match status" value="1"/>
</dbReference>
<keyword evidence="5 9" id="KW-0378">Hydrolase</keyword>
<evidence type="ECO:0000256" key="3">
    <source>
        <dbReference type="ARBA" id="ARBA00017161"/>
    </source>
</evidence>
<dbReference type="GO" id="GO:0004252">
    <property type="term" value="F:serine-type endopeptidase activity"/>
    <property type="evidence" value="ECO:0007669"/>
    <property type="project" value="InterPro"/>
</dbReference>
<dbReference type="PROSITE" id="PS50240">
    <property type="entry name" value="TRYPSIN_DOM"/>
    <property type="match status" value="1"/>
</dbReference>
<evidence type="ECO:0000256" key="7">
    <source>
        <dbReference type="ARBA" id="ARBA00023157"/>
    </source>
</evidence>
<keyword evidence="13" id="KW-1185">Reference proteome</keyword>
<evidence type="ECO:0000259" key="11">
    <source>
        <dbReference type="PROSITE" id="PS50240"/>
    </source>
</evidence>
<feature type="chain" id="PRO_5025443027" description="Acrosin" evidence="10">
    <location>
        <begin position="21"/>
        <end position="290"/>
    </location>
</feature>
<dbReference type="FunFam" id="2.40.10.10:FF:000002">
    <property type="entry name" value="Transmembrane protease serine"/>
    <property type="match status" value="1"/>
</dbReference>
<dbReference type="EC" id="3.4.21.10" evidence="2"/>
<comment type="similarity">
    <text evidence="8">Belongs to the peptidase S1 family. CLIP subfamily.</text>
</comment>
<reference evidence="12" key="1">
    <citation type="submission" date="2019-06" db="EMBL/GenBank/DDBJ databases">
        <authorList>
            <consortium name="Wellcome Sanger Institute Data Sharing"/>
        </authorList>
    </citation>
    <scope>NUCLEOTIDE SEQUENCE [LARGE SCALE GENOMIC DNA]</scope>
</reference>
<keyword evidence="10" id="KW-0732">Signal</keyword>
<evidence type="ECO:0000256" key="9">
    <source>
        <dbReference type="RuleBase" id="RU363034"/>
    </source>
</evidence>
<dbReference type="SUPFAM" id="SSF50494">
    <property type="entry name" value="Trypsin-like serine proteases"/>
    <property type="match status" value="1"/>
</dbReference>
<reference evidence="12" key="2">
    <citation type="submission" date="2025-08" db="UniProtKB">
        <authorList>
            <consortium name="Ensembl"/>
        </authorList>
    </citation>
    <scope>IDENTIFICATION</scope>
</reference>
<dbReference type="Proteomes" id="UP000472271">
    <property type="component" value="Chromosome 7"/>
</dbReference>
<dbReference type="InterPro" id="IPR001254">
    <property type="entry name" value="Trypsin_dom"/>
</dbReference>